<name>A0A484NPJ9_9ASTE</name>
<evidence type="ECO:0000313" key="2">
    <source>
        <dbReference type="Proteomes" id="UP000595140"/>
    </source>
</evidence>
<dbReference type="Proteomes" id="UP000595140">
    <property type="component" value="Unassembled WGS sequence"/>
</dbReference>
<dbReference type="EMBL" id="OOIL02006863">
    <property type="protein sequence ID" value="VFR03196.1"/>
    <property type="molecule type" value="Genomic_DNA"/>
</dbReference>
<protein>
    <recommendedName>
        <fullName evidence="3">BED-type domain-containing protein</fullName>
    </recommendedName>
</protein>
<reference evidence="1 2" key="1">
    <citation type="submission" date="2018-04" db="EMBL/GenBank/DDBJ databases">
        <authorList>
            <person name="Vogel A."/>
        </authorList>
    </citation>
    <scope>NUCLEOTIDE SEQUENCE [LARGE SCALE GENOMIC DNA]</scope>
</reference>
<proteinExistence type="predicted"/>
<evidence type="ECO:0008006" key="3">
    <source>
        <dbReference type="Google" id="ProtNLM"/>
    </source>
</evidence>
<organism evidence="1 2">
    <name type="scientific">Cuscuta campestris</name>
    <dbReference type="NCBI Taxonomy" id="132261"/>
    <lineage>
        <taxon>Eukaryota</taxon>
        <taxon>Viridiplantae</taxon>
        <taxon>Streptophyta</taxon>
        <taxon>Embryophyta</taxon>
        <taxon>Tracheophyta</taxon>
        <taxon>Spermatophyta</taxon>
        <taxon>Magnoliopsida</taxon>
        <taxon>eudicotyledons</taxon>
        <taxon>Gunneridae</taxon>
        <taxon>Pentapetalae</taxon>
        <taxon>asterids</taxon>
        <taxon>lamiids</taxon>
        <taxon>Solanales</taxon>
        <taxon>Convolvulaceae</taxon>
        <taxon>Cuscuteae</taxon>
        <taxon>Cuscuta</taxon>
        <taxon>Cuscuta subgen. Grammica</taxon>
        <taxon>Cuscuta sect. Cleistogrammica</taxon>
    </lineage>
</organism>
<evidence type="ECO:0000313" key="1">
    <source>
        <dbReference type="EMBL" id="VFR03196.1"/>
    </source>
</evidence>
<dbReference type="AlphaFoldDB" id="A0A484NPJ9"/>
<sequence length="103" mass="11605">MADQTQQSVGASSQSTANTNAITSEAVISDQGAELNAKKRKFTSRVWDYYDRECLGGGKVIATCLGCKQKFDGSIKVGVKDWTRNNLEDSEMWHWWMARSYLF</sequence>
<gene>
    <name evidence="1" type="ORF">CCAM_LOCUS44971</name>
</gene>
<keyword evidence="2" id="KW-1185">Reference proteome</keyword>
<accession>A0A484NPJ9</accession>